<evidence type="ECO:0000313" key="4">
    <source>
        <dbReference type="EMBL" id="UZW76243.1"/>
    </source>
</evidence>
<feature type="chain" id="PRO_5039591037" evidence="1">
    <location>
        <begin position="29"/>
        <end position="465"/>
    </location>
</feature>
<evidence type="ECO:0000256" key="1">
    <source>
        <dbReference type="SAM" id="SignalP"/>
    </source>
</evidence>
<dbReference type="InterPro" id="IPR037049">
    <property type="entry name" value="DUF1214_C_sf"/>
</dbReference>
<dbReference type="PANTHER" id="PTHR36509">
    <property type="entry name" value="BLL3101 PROTEIN"/>
    <property type="match status" value="1"/>
</dbReference>
<dbReference type="KEGG" id="asem:NNL22_06585"/>
<name>A0A9E8HKC3_9ALTE</name>
<dbReference type="InterPro" id="IPR010679">
    <property type="entry name" value="DUF1254"/>
</dbReference>
<feature type="domain" description="DUF1214" evidence="2">
    <location>
        <begin position="342"/>
        <end position="449"/>
    </location>
</feature>
<dbReference type="Proteomes" id="UP001164472">
    <property type="component" value="Chromosome"/>
</dbReference>
<gene>
    <name evidence="4" type="ORF">NNL22_06585</name>
</gene>
<dbReference type="RefSeq" id="WP_251812121.1">
    <property type="nucleotide sequence ID" value="NZ_CP101527.1"/>
</dbReference>
<evidence type="ECO:0000259" key="2">
    <source>
        <dbReference type="Pfam" id="PF06742"/>
    </source>
</evidence>
<organism evidence="4 5">
    <name type="scientific">Alkalimarinus sediminis</name>
    <dbReference type="NCBI Taxonomy" id="1632866"/>
    <lineage>
        <taxon>Bacteria</taxon>
        <taxon>Pseudomonadati</taxon>
        <taxon>Pseudomonadota</taxon>
        <taxon>Gammaproteobacteria</taxon>
        <taxon>Alteromonadales</taxon>
        <taxon>Alteromonadaceae</taxon>
        <taxon>Alkalimarinus</taxon>
    </lineage>
</organism>
<dbReference type="Gene3D" id="2.60.40.1610">
    <property type="entry name" value="Domain of unknown function DUF1254"/>
    <property type="match status" value="1"/>
</dbReference>
<dbReference type="InterPro" id="IPR037050">
    <property type="entry name" value="DUF1254_sf"/>
</dbReference>
<keyword evidence="5" id="KW-1185">Reference proteome</keyword>
<dbReference type="AlphaFoldDB" id="A0A9E8HKC3"/>
<dbReference type="Pfam" id="PF06863">
    <property type="entry name" value="DUF1254"/>
    <property type="match status" value="1"/>
</dbReference>
<accession>A0A9E8HKC3</accession>
<dbReference type="Gene3D" id="2.60.120.600">
    <property type="entry name" value="Domain of unknown function DUF1214, C-terminal domain"/>
    <property type="match status" value="1"/>
</dbReference>
<dbReference type="SUPFAM" id="SSF160935">
    <property type="entry name" value="VPA0735-like"/>
    <property type="match status" value="1"/>
</dbReference>
<reference evidence="4" key="1">
    <citation type="submission" date="2022-07" db="EMBL/GenBank/DDBJ databases">
        <title>Alkalimarinus sp. nov., isolated from gut of a Alitta virens.</title>
        <authorList>
            <person name="Yang A.I."/>
            <person name="Shin N.-R."/>
        </authorList>
    </citation>
    <scope>NUCLEOTIDE SEQUENCE</scope>
    <source>
        <strain evidence="4">FA028</strain>
    </source>
</reference>
<dbReference type="EMBL" id="CP101527">
    <property type="protein sequence ID" value="UZW76243.1"/>
    <property type="molecule type" value="Genomic_DNA"/>
</dbReference>
<dbReference type="PANTHER" id="PTHR36509:SF2">
    <property type="entry name" value="BLL3101 PROTEIN"/>
    <property type="match status" value="1"/>
</dbReference>
<keyword evidence="1" id="KW-0732">Signal</keyword>
<feature type="signal peptide" evidence="1">
    <location>
        <begin position="1"/>
        <end position="28"/>
    </location>
</feature>
<protein>
    <submittedName>
        <fullName evidence="4">DUF1254 domain-containing protein</fullName>
    </submittedName>
</protein>
<feature type="domain" description="DUF1254" evidence="3">
    <location>
        <begin position="69"/>
        <end position="199"/>
    </location>
</feature>
<evidence type="ECO:0000313" key="5">
    <source>
        <dbReference type="Proteomes" id="UP001164472"/>
    </source>
</evidence>
<proteinExistence type="predicted"/>
<dbReference type="InterPro" id="IPR010621">
    <property type="entry name" value="DUF1214"/>
</dbReference>
<dbReference type="Pfam" id="PF06742">
    <property type="entry name" value="DUF1214"/>
    <property type="match status" value="1"/>
</dbReference>
<evidence type="ECO:0000259" key="3">
    <source>
        <dbReference type="Pfam" id="PF06863"/>
    </source>
</evidence>
<sequence>MRSNTVKRAIIIALVSISLLFTSLFAQAAEKISQEEANKIAIEAYVYLHPLLTMDITRRSLTNTPEGRVNQFAHNREFPKAEYREVVRPNFDTLYSGAWVDISEEPMIISMPDTQDRHYILPIMDMWTDVFVAAGKRTSGTKAKNIALVPKGFKGELPKGIEAIEAPTSMMWIINRIQTNGPKDYSFVNGLQEGFKITPLSQWGKKVAPKPFKVDPTVDMKTTPFDQMMSMDAKNYFNYGAELMKKYSPHSTDFSILARMKRIGIEAGKSFDYDKASPVVKAALESSITDGLQLMKNTLPSMANVANGWQMNTSTMGVYGNDYMKRAIVTLVGLGAIPPEDGIYPLLLADADGEKLVGTNNYKIHFTKEELPPVDAFWSITMYDHEGFQVANKLNRFAIGDRDKLVYNKDGSLDIYIQAKSPGKDKEPNWLPSPEKGELGVTMRLYAPKPQALDGRWVPPAVHKL</sequence>